<sequence length="314" mass="33169">MLEPILATPHGTAPAGEGIRLAGDAAMPALRMRRMAGPGAPVLYVHGATFPSALSVGWRIDGWSWMDDLRARGFDVWAFDFAGYGGSERPAAMQGNMPYGRAGAAAEQIARVAAHIRARRGGAKLLVIAHSWGTIPAGIFAGAWPEMVERLVLFGPLAQREAGGGAMPAKGANLVTREDQWRSFQSGLPEGRGSPIAPERFDAWAGAYLASDPGSAERDPAGVVVPSGPDADFADAWSGRFPYDPGVVRAPTMIVRGAWDPLAGDADMAWLAGRLNGVPGGARRVTLAGGAHRMHLENRRRALFDAVGDYLLGR</sequence>
<dbReference type="Gene3D" id="3.40.50.1820">
    <property type="entry name" value="alpha/beta hydrolase"/>
    <property type="match status" value="1"/>
</dbReference>
<reference evidence="2 3" key="1">
    <citation type="submission" date="2020-03" db="EMBL/GenBank/DDBJ databases">
        <title>Genomic Encyclopedia of Type Strains, Phase IV (KMG-IV): sequencing the most valuable type-strain genomes for metagenomic binning, comparative biology and taxonomic classification.</title>
        <authorList>
            <person name="Goeker M."/>
        </authorList>
    </citation>
    <scope>NUCLEOTIDE SEQUENCE [LARGE SCALE GENOMIC DNA]</scope>
    <source>
        <strain evidence="2 3">DSM 4733</strain>
    </source>
</reference>
<dbReference type="InterPro" id="IPR050266">
    <property type="entry name" value="AB_hydrolase_sf"/>
</dbReference>
<dbReference type="PANTHER" id="PTHR43798:SF33">
    <property type="entry name" value="HYDROLASE, PUTATIVE (AFU_ORTHOLOGUE AFUA_2G14860)-RELATED"/>
    <property type="match status" value="1"/>
</dbReference>
<dbReference type="RefSeq" id="WP_167299493.1">
    <property type="nucleotide sequence ID" value="NZ_JAASQV010000002.1"/>
</dbReference>
<comment type="caution">
    <text evidence="2">The sequence shown here is derived from an EMBL/GenBank/DDBJ whole genome shotgun (WGS) entry which is preliminary data.</text>
</comment>
<protein>
    <submittedName>
        <fullName evidence="2">Pimeloyl-ACP methyl ester carboxylesterase</fullName>
    </submittedName>
</protein>
<accession>A0A7X5UZD6</accession>
<evidence type="ECO:0000259" key="1">
    <source>
        <dbReference type="Pfam" id="PF00561"/>
    </source>
</evidence>
<feature type="domain" description="AB hydrolase-1" evidence="1">
    <location>
        <begin position="41"/>
        <end position="298"/>
    </location>
</feature>
<dbReference type="InterPro" id="IPR000073">
    <property type="entry name" value="AB_hydrolase_1"/>
</dbReference>
<proteinExistence type="predicted"/>
<organism evidence="2 3">
    <name type="scientific">Sphingomonas leidyi</name>
    <dbReference type="NCBI Taxonomy" id="68569"/>
    <lineage>
        <taxon>Bacteria</taxon>
        <taxon>Pseudomonadati</taxon>
        <taxon>Pseudomonadota</taxon>
        <taxon>Alphaproteobacteria</taxon>
        <taxon>Sphingomonadales</taxon>
        <taxon>Sphingomonadaceae</taxon>
        <taxon>Sphingomonas</taxon>
    </lineage>
</organism>
<dbReference type="GO" id="GO:0016020">
    <property type="term" value="C:membrane"/>
    <property type="evidence" value="ECO:0007669"/>
    <property type="project" value="TreeGrafter"/>
</dbReference>
<dbReference type="SUPFAM" id="SSF53474">
    <property type="entry name" value="alpha/beta-Hydrolases"/>
    <property type="match status" value="1"/>
</dbReference>
<evidence type="ECO:0000313" key="2">
    <source>
        <dbReference type="EMBL" id="NIJ65043.1"/>
    </source>
</evidence>
<dbReference type="InterPro" id="IPR029058">
    <property type="entry name" value="AB_hydrolase_fold"/>
</dbReference>
<dbReference type="Proteomes" id="UP000564677">
    <property type="component" value="Unassembled WGS sequence"/>
</dbReference>
<dbReference type="EMBL" id="JAASQV010000002">
    <property type="protein sequence ID" value="NIJ65043.1"/>
    <property type="molecule type" value="Genomic_DNA"/>
</dbReference>
<dbReference type="AlphaFoldDB" id="A0A7X5UZD6"/>
<gene>
    <name evidence="2" type="ORF">FHR20_002005</name>
</gene>
<keyword evidence="3" id="KW-1185">Reference proteome</keyword>
<dbReference type="PANTHER" id="PTHR43798">
    <property type="entry name" value="MONOACYLGLYCEROL LIPASE"/>
    <property type="match status" value="1"/>
</dbReference>
<dbReference type="Pfam" id="PF00561">
    <property type="entry name" value="Abhydrolase_1"/>
    <property type="match status" value="1"/>
</dbReference>
<evidence type="ECO:0000313" key="3">
    <source>
        <dbReference type="Proteomes" id="UP000564677"/>
    </source>
</evidence>
<name>A0A7X5UZD6_9SPHN</name>